<dbReference type="Proteomes" id="UP000727407">
    <property type="component" value="Unassembled WGS sequence"/>
</dbReference>
<sequence>MIRALLMTRLIWKHLACLCCRVDIIKEDRMDRRFLTYNQTVPMPPSSLLHDCGALAVALASKLAVLQKVQGFLLTHALDCADGDMDCNSSQVKRIKLRVLRHTNIDHERGAQQNQANLPGAFTAKGSPNTLIQTDRSRRHLNSNKKRPLPPRSRVGSYSLLSHNPMSPLPVVRARRHAGAGADSSMLPGM</sequence>
<evidence type="ECO:0000256" key="2">
    <source>
        <dbReference type="SAM" id="SignalP"/>
    </source>
</evidence>
<evidence type="ECO:0000313" key="3">
    <source>
        <dbReference type="EMBL" id="KAF5901806.1"/>
    </source>
</evidence>
<reference evidence="3" key="1">
    <citation type="submission" date="2020-07" db="EMBL/GenBank/DDBJ databases">
        <title>Clarias magur genome sequencing, assembly and annotation.</title>
        <authorList>
            <person name="Kushwaha B."/>
            <person name="Kumar R."/>
            <person name="Das P."/>
            <person name="Joshi C.G."/>
            <person name="Kumar D."/>
            <person name="Nagpure N.S."/>
            <person name="Pandey M."/>
            <person name="Agarwal S."/>
            <person name="Srivastava S."/>
            <person name="Singh M."/>
            <person name="Sahoo L."/>
            <person name="Jayasankar P."/>
            <person name="Meher P.K."/>
            <person name="Koringa P.G."/>
            <person name="Iquebal M.A."/>
            <person name="Das S.P."/>
            <person name="Bit A."/>
            <person name="Patnaik S."/>
            <person name="Patel N."/>
            <person name="Shah T.M."/>
            <person name="Hinsu A."/>
            <person name="Jena J.K."/>
        </authorList>
    </citation>
    <scope>NUCLEOTIDE SEQUENCE</scope>
    <source>
        <strain evidence="3">CIFAMagur01</strain>
        <tissue evidence="3">Testis</tissue>
    </source>
</reference>
<keyword evidence="2" id="KW-0732">Signal</keyword>
<name>A0A8J4UA39_CLAMG</name>
<evidence type="ECO:0000313" key="4">
    <source>
        <dbReference type="Proteomes" id="UP000727407"/>
    </source>
</evidence>
<dbReference type="EMBL" id="QNUK01000104">
    <property type="protein sequence ID" value="KAF5901806.1"/>
    <property type="molecule type" value="Genomic_DNA"/>
</dbReference>
<gene>
    <name evidence="3" type="ORF">DAT39_008492</name>
</gene>
<feature type="region of interest" description="Disordered" evidence="1">
    <location>
        <begin position="110"/>
        <end position="129"/>
    </location>
</feature>
<dbReference type="OrthoDB" id="8905635at2759"/>
<feature type="region of interest" description="Disordered" evidence="1">
    <location>
        <begin position="136"/>
        <end position="167"/>
    </location>
</feature>
<feature type="signal peptide" evidence="2">
    <location>
        <begin position="1"/>
        <end position="16"/>
    </location>
</feature>
<keyword evidence="4" id="KW-1185">Reference proteome</keyword>
<dbReference type="AlphaFoldDB" id="A0A8J4UA39"/>
<proteinExistence type="predicted"/>
<accession>A0A8J4UA39</accession>
<comment type="caution">
    <text evidence="3">The sequence shown here is derived from an EMBL/GenBank/DDBJ whole genome shotgun (WGS) entry which is preliminary data.</text>
</comment>
<organism evidence="3 4">
    <name type="scientific">Clarias magur</name>
    <name type="common">Asian catfish</name>
    <name type="synonym">Macropteronotus magur</name>
    <dbReference type="NCBI Taxonomy" id="1594786"/>
    <lineage>
        <taxon>Eukaryota</taxon>
        <taxon>Metazoa</taxon>
        <taxon>Chordata</taxon>
        <taxon>Craniata</taxon>
        <taxon>Vertebrata</taxon>
        <taxon>Euteleostomi</taxon>
        <taxon>Actinopterygii</taxon>
        <taxon>Neopterygii</taxon>
        <taxon>Teleostei</taxon>
        <taxon>Ostariophysi</taxon>
        <taxon>Siluriformes</taxon>
        <taxon>Clariidae</taxon>
        <taxon>Clarias</taxon>
    </lineage>
</organism>
<feature type="compositionally biased region" description="Basic residues" evidence="1">
    <location>
        <begin position="137"/>
        <end position="149"/>
    </location>
</feature>
<feature type="non-terminal residue" evidence="3">
    <location>
        <position position="190"/>
    </location>
</feature>
<feature type="chain" id="PRO_5035147815" evidence="2">
    <location>
        <begin position="17"/>
        <end position="190"/>
    </location>
</feature>
<protein>
    <submittedName>
        <fullName evidence="3">Uncharacterized protein</fullName>
    </submittedName>
</protein>
<evidence type="ECO:0000256" key="1">
    <source>
        <dbReference type="SAM" id="MobiDB-lite"/>
    </source>
</evidence>